<dbReference type="EMBL" id="JAZDQT010000001">
    <property type="protein sequence ID" value="MEE1945389.1"/>
    <property type="molecule type" value="Genomic_DNA"/>
</dbReference>
<organism evidence="1 2">
    <name type="scientific">Pedobacter albus</name>
    <dbReference type="NCBI Taxonomy" id="3113905"/>
    <lineage>
        <taxon>Bacteria</taxon>
        <taxon>Pseudomonadati</taxon>
        <taxon>Bacteroidota</taxon>
        <taxon>Sphingobacteriia</taxon>
        <taxon>Sphingobacteriales</taxon>
        <taxon>Sphingobacteriaceae</taxon>
        <taxon>Pedobacter</taxon>
    </lineage>
</organism>
<comment type="caution">
    <text evidence="1">The sequence shown here is derived from an EMBL/GenBank/DDBJ whole genome shotgun (WGS) entry which is preliminary data.</text>
</comment>
<evidence type="ECO:0000313" key="2">
    <source>
        <dbReference type="Proteomes" id="UP001336835"/>
    </source>
</evidence>
<protein>
    <submittedName>
        <fullName evidence="1">Uncharacterized protein</fullName>
    </submittedName>
</protein>
<keyword evidence="2" id="KW-1185">Reference proteome</keyword>
<evidence type="ECO:0000313" key="1">
    <source>
        <dbReference type="EMBL" id="MEE1945389.1"/>
    </source>
</evidence>
<accession>A0ABU7I7D4</accession>
<name>A0ABU7I7D4_9SPHI</name>
<sequence>MDVTYYLNKFKGAADKLDNKQLHQKQLETAVGEVLDSVFLKLHKKSWASPFQDPLIAQSRIFFSVWINDEAVDEQKILYNIHAFKLRQLPGYVIQSRKFADLFRAGFKNFAHEWPNVSVAFGPLTLMEGWIKLDAITMEDDILKLANNFLAIEHLVDDTLAHFKNKQQ</sequence>
<gene>
    <name evidence="1" type="ORF">VRU48_09735</name>
</gene>
<dbReference type="RefSeq" id="WP_330107730.1">
    <property type="nucleotide sequence ID" value="NZ_JAZDQT010000001.1"/>
</dbReference>
<proteinExistence type="predicted"/>
<dbReference type="Proteomes" id="UP001336835">
    <property type="component" value="Unassembled WGS sequence"/>
</dbReference>
<reference evidence="1 2" key="1">
    <citation type="submission" date="2024-01" db="EMBL/GenBank/DDBJ databases">
        <title>Pedobacter sp. nov., isolated from fresh soil.</title>
        <authorList>
            <person name="Le N.T.T."/>
        </authorList>
    </citation>
    <scope>NUCLEOTIDE SEQUENCE [LARGE SCALE GENOMIC DNA]</scope>
    <source>
        <strain evidence="1 2">KR3-3</strain>
    </source>
</reference>